<reference evidence="2 3" key="1">
    <citation type="journal article" date="2014" name="Agronomy (Basel)">
        <title>A Draft Genome Sequence for Ensete ventricosum, the Drought-Tolerant Tree Against Hunger.</title>
        <authorList>
            <person name="Harrison J."/>
            <person name="Moore K.A."/>
            <person name="Paszkiewicz K."/>
            <person name="Jones T."/>
            <person name="Grant M."/>
            <person name="Ambacheew D."/>
            <person name="Muzemil S."/>
            <person name="Studholme D.J."/>
        </authorList>
    </citation>
    <scope>NUCLEOTIDE SEQUENCE [LARGE SCALE GENOMIC DNA]</scope>
</reference>
<evidence type="ECO:0000313" key="2">
    <source>
        <dbReference type="EMBL" id="RRT85952.1"/>
    </source>
</evidence>
<evidence type="ECO:0000313" key="3">
    <source>
        <dbReference type="Proteomes" id="UP000287651"/>
    </source>
</evidence>
<dbReference type="EMBL" id="AMZH03000036">
    <property type="protein sequence ID" value="RRT85952.1"/>
    <property type="molecule type" value="Genomic_DNA"/>
</dbReference>
<name>A0A427BBS8_ENSVE</name>
<dbReference type="AlphaFoldDB" id="A0A427BBS8"/>
<gene>
    <name evidence="2" type="ORF">B296_00004127</name>
</gene>
<feature type="region of interest" description="Disordered" evidence="1">
    <location>
        <begin position="102"/>
        <end position="126"/>
    </location>
</feature>
<protein>
    <submittedName>
        <fullName evidence="2">Uncharacterized protein</fullName>
    </submittedName>
</protein>
<proteinExistence type="predicted"/>
<organism evidence="2 3">
    <name type="scientific">Ensete ventricosum</name>
    <name type="common">Abyssinian banana</name>
    <name type="synonym">Musa ensete</name>
    <dbReference type="NCBI Taxonomy" id="4639"/>
    <lineage>
        <taxon>Eukaryota</taxon>
        <taxon>Viridiplantae</taxon>
        <taxon>Streptophyta</taxon>
        <taxon>Embryophyta</taxon>
        <taxon>Tracheophyta</taxon>
        <taxon>Spermatophyta</taxon>
        <taxon>Magnoliopsida</taxon>
        <taxon>Liliopsida</taxon>
        <taxon>Zingiberales</taxon>
        <taxon>Musaceae</taxon>
        <taxon>Ensete</taxon>
    </lineage>
</organism>
<dbReference type="Proteomes" id="UP000287651">
    <property type="component" value="Unassembled WGS sequence"/>
</dbReference>
<comment type="caution">
    <text evidence="2">The sequence shown here is derived from an EMBL/GenBank/DDBJ whole genome shotgun (WGS) entry which is preliminary data.</text>
</comment>
<sequence>MTEAPFSPLGGVMPLALEDLSFSDSVKLLALSSSFCWKVWAVGIDPSFTLFLAYFHLGKGRGSYNLIVTSRFSRPSKKTKVLVSKAPSSAVPTFPAVATPCKETPIPTVPEKEAAPRGEGSPSSTDAHLFYQGLLCPPLAKEIYTTQS</sequence>
<evidence type="ECO:0000256" key="1">
    <source>
        <dbReference type="SAM" id="MobiDB-lite"/>
    </source>
</evidence>
<accession>A0A427BBS8</accession>